<keyword evidence="12" id="KW-1185">Reference proteome</keyword>
<dbReference type="Pfam" id="PF00528">
    <property type="entry name" value="BPD_transp_1"/>
    <property type="match status" value="1"/>
</dbReference>
<dbReference type="InterPro" id="IPR051613">
    <property type="entry name" value="ABC_transp_permease_HisMQ"/>
</dbReference>
<keyword evidence="7 9" id="KW-1133">Transmembrane helix</keyword>
<dbReference type="Proteomes" id="UP000027746">
    <property type="component" value="Unassembled WGS sequence"/>
</dbReference>
<dbReference type="InterPro" id="IPR010065">
    <property type="entry name" value="AA_ABC_transptr_permease_3TM"/>
</dbReference>
<dbReference type="PROSITE" id="PS50928">
    <property type="entry name" value="ABC_TM1"/>
    <property type="match status" value="1"/>
</dbReference>
<evidence type="ECO:0000256" key="3">
    <source>
        <dbReference type="ARBA" id="ARBA00022448"/>
    </source>
</evidence>
<dbReference type="AlphaFoldDB" id="A0A073IZV7"/>
<dbReference type="GO" id="GO:0043190">
    <property type="term" value="C:ATP-binding cassette (ABC) transporter complex"/>
    <property type="evidence" value="ECO:0007669"/>
    <property type="project" value="InterPro"/>
</dbReference>
<feature type="transmembrane region" description="Helical" evidence="9">
    <location>
        <begin position="194"/>
        <end position="214"/>
    </location>
</feature>
<keyword evidence="4" id="KW-1003">Cell membrane</keyword>
<comment type="subcellular location">
    <subcellularLocation>
        <location evidence="1">Cell inner membrane</location>
        <topology evidence="1">Multi-pass membrane protein</topology>
    </subcellularLocation>
    <subcellularLocation>
        <location evidence="9">Cell membrane</location>
        <topology evidence="9">Multi-pass membrane protein</topology>
    </subcellularLocation>
</comment>
<organism evidence="11 12">
    <name type="scientific">Pseudosulfitobacter pseudonitzschiae</name>
    <dbReference type="NCBI Taxonomy" id="1402135"/>
    <lineage>
        <taxon>Bacteria</taxon>
        <taxon>Pseudomonadati</taxon>
        <taxon>Pseudomonadota</taxon>
        <taxon>Alphaproteobacteria</taxon>
        <taxon>Rhodobacterales</taxon>
        <taxon>Roseobacteraceae</taxon>
        <taxon>Pseudosulfitobacter</taxon>
    </lineage>
</organism>
<dbReference type="GO" id="GO:0022857">
    <property type="term" value="F:transmembrane transporter activity"/>
    <property type="evidence" value="ECO:0007669"/>
    <property type="project" value="InterPro"/>
</dbReference>
<dbReference type="Gene3D" id="1.10.3720.10">
    <property type="entry name" value="MetI-like"/>
    <property type="match status" value="1"/>
</dbReference>
<comment type="caution">
    <text evidence="11">The sequence shown here is derived from an EMBL/GenBank/DDBJ whole genome shotgun (WGS) entry which is preliminary data.</text>
</comment>
<evidence type="ECO:0000259" key="10">
    <source>
        <dbReference type="PROSITE" id="PS50928"/>
    </source>
</evidence>
<dbReference type="PANTHER" id="PTHR30133">
    <property type="entry name" value="CATIONIC AMINO ACID TRANSPORTER, MEMBRANE COMPONENT"/>
    <property type="match status" value="1"/>
</dbReference>
<protein>
    <submittedName>
        <fullName evidence="11">ABC transporter permease</fullName>
    </submittedName>
</protein>
<evidence type="ECO:0000256" key="1">
    <source>
        <dbReference type="ARBA" id="ARBA00004429"/>
    </source>
</evidence>
<proteinExistence type="inferred from homology"/>
<reference evidence="11 12" key="1">
    <citation type="submission" date="2014-01" db="EMBL/GenBank/DDBJ databases">
        <title>Sulfitobacter sp. H3 (MCCC 1A00686) Genome Sequencing.</title>
        <authorList>
            <person name="Lai Q."/>
            <person name="Hong Z."/>
        </authorList>
    </citation>
    <scope>NUCLEOTIDE SEQUENCE [LARGE SCALE GENOMIC DNA]</scope>
    <source>
        <strain evidence="11 12">H3</strain>
    </source>
</reference>
<name>A0A073IZV7_9RHOB</name>
<evidence type="ECO:0000256" key="2">
    <source>
        <dbReference type="ARBA" id="ARBA00010072"/>
    </source>
</evidence>
<keyword evidence="8 9" id="KW-0472">Membrane</keyword>
<evidence type="ECO:0000256" key="7">
    <source>
        <dbReference type="ARBA" id="ARBA00022989"/>
    </source>
</evidence>
<feature type="domain" description="ABC transmembrane type-1" evidence="10">
    <location>
        <begin position="15"/>
        <end position="215"/>
    </location>
</feature>
<evidence type="ECO:0000256" key="6">
    <source>
        <dbReference type="ARBA" id="ARBA00022692"/>
    </source>
</evidence>
<dbReference type="OrthoDB" id="9815029at2"/>
<keyword evidence="3 9" id="KW-0813">Transport</keyword>
<evidence type="ECO:0000313" key="12">
    <source>
        <dbReference type="Proteomes" id="UP000027746"/>
    </source>
</evidence>
<dbReference type="CDD" id="cd06261">
    <property type="entry name" value="TM_PBP2"/>
    <property type="match status" value="1"/>
</dbReference>
<dbReference type="EMBL" id="JAMD01000007">
    <property type="protein sequence ID" value="KEJ95264.1"/>
    <property type="molecule type" value="Genomic_DNA"/>
</dbReference>
<feature type="transmembrane region" description="Helical" evidence="9">
    <location>
        <begin position="92"/>
        <end position="110"/>
    </location>
</feature>
<gene>
    <name evidence="11" type="ORF">SUH3_22325</name>
</gene>
<dbReference type="SUPFAM" id="SSF161098">
    <property type="entry name" value="MetI-like"/>
    <property type="match status" value="1"/>
</dbReference>
<keyword evidence="5" id="KW-0997">Cell inner membrane</keyword>
<accession>A0A073IZV7</accession>
<comment type="similarity">
    <text evidence="2">Belongs to the binding-protein-dependent transport system permease family. HisMQ subfamily.</text>
</comment>
<evidence type="ECO:0000256" key="4">
    <source>
        <dbReference type="ARBA" id="ARBA00022475"/>
    </source>
</evidence>
<evidence type="ECO:0000313" key="11">
    <source>
        <dbReference type="EMBL" id="KEJ95264.1"/>
    </source>
</evidence>
<dbReference type="InterPro" id="IPR000515">
    <property type="entry name" value="MetI-like"/>
</dbReference>
<dbReference type="RefSeq" id="WP_037927365.1">
    <property type="nucleotide sequence ID" value="NZ_CP054606.1"/>
</dbReference>
<evidence type="ECO:0000256" key="9">
    <source>
        <dbReference type="RuleBase" id="RU363032"/>
    </source>
</evidence>
<sequence>MPDFQGYGWLLLDGLVLTVGVAIASMLGALALGLLAALGKLFAPRAGKILIEVYTTFVRGVPELVLLLLIYYGLPTLVQNTAAKAGYDLSLSINPFVAGIGTLTVIYAAFACEVFRAAYLALPPGQREAAYALGLNPVITFRKVELPQMMRYALPGLGNVWMVLVKATALISIIQLPELMRNADIAARSTRQPFTFFFAACLLYLAITAISMLGQARLERWAARGTTEAKS</sequence>
<feature type="transmembrane region" description="Helical" evidence="9">
    <location>
        <begin position="49"/>
        <end position="72"/>
    </location>
</feature>
<keyword evidence="6 9" id="KW-0812">Transmembrane</keyword>
<dbReference type="NCBIfam" id="TIGR01726">
    <property type="entry name" value="HEQRo_perm_3TM"/>
    <property type="match status" value="1"/>
</dbReference>
<feature type="transmembrane region" description="Helical" evidence="9">
    <location>
        <begin position="15"/>
        <end position="37"/>
    </location>
</feature>
<dbReference type="GeneID" id="68872681"/>
<dbReference type="InterPro" id="IPR035906">
    <property type="entry name" value="MetI-like_sf"/>
</dbReference>
<evidence type="ECO:0000256" key="8">
    <source>
        <dbReference type="ARBA" id="ARBA00023136"/>
    </source>
</evidence>
<feature type="transmembrane region" description="Helical" evidence="9">
    <location>
        <begin position="152"/>
        <end position="174"/>
    </location>
</feature>
<evidence type="ECO:0000256" key="5">
    <source>
        <dbReference type="ARBA" id="ARBA00022519"/>
    </source>
</evidence>